<comment type="caution">
    <text evidence="1">The sequence shown here is derived from an EMBL/GenBank/DDBJ whole genome shotgun (WGS) entry which is preliminary data.</text>
</comment>
<reference evidence="1" key="1">
    <citation type="journal article" date="2013" name="Environ. Microbiol.">
        <title>Microbiota from the distal guts of lean and obese adolescents exhibit partial functional redundancy besides clear differences in community structure.</title>
        <authorList>
            <person name="Ferrer M."/>
            <person name="Ruiz A."/>
            <person name="Lanza F."/>
            <person name="Haange S.B."/>
            <person name="Oberbach A."/>
            <person name="Till H."/>
            <person name="Bargiela R."/>
            <person name="Campoy C."/>
            <person name="Segura M.T."/>
            <person name="Richter M."/>
            <person name="von Bergen M."/>
            <person name="Seifert J."/>
            <person name="Suarez A."/>
        </authorList>
    </citation>
    <scope>NUCLEOTIDE SEQUENCE</scope>
</reference>
<name>K1SN10_9ZZZZ</name>
<sequence>VLQSPDKLLADEARRVIASSPAGAWTPGEQRGEKVRVKYTLPVDFLPPRQRGQALRTA</sequence>
<proteinExistence type="predicted"/>
<organism evidence="1">
    <name type="scientific">human gut metagenome</name>
    <dbReference type="NCBI Taxonomy" id="408170"/>
    <lineage>
        <taxon>unclassified sequences</taxon>
        <taxon>metagenomes</taxon>
        <taxon>organismal metagenomes</taxon>
    </lineage>
</organism>
<protein>
    <submittedName>
        <fullName evidence="1">TonB family</fullName>
    </submittedName>
</protein>
<accession>K1SN10</accession>
<feature type="non-terminal residue" evidence="1">
    <location>
        <position position="1"/>
    </location>
</feature>
<evidence type="ECO:0000313" key="1">
    <source>
        <dbReference type="EMBL" id="EKC58963.1"/>
    </source>
</evidence>
<dbReference type="Gene3D" id="3.30.1150.10">
    <property type="match status" value="1"/>
</dbReference>
<gene>
    <name evidence="1" type="ORF">OBE_09732</name>
</gene>
<dbReference type="AlphaFoldDB" id="K1SN10"/>
<dbReference type="EMBL" id="AJWZ01006727">
    <property type="protein sequence ID" value="EKC58963.1"/>
    <property type="molecule type" value="Genomic_DNA"/>
</dbReference>